<sequence>MINELEFERKLVYHCAPTLDGMKSANMFALCKNAYELEKPYILYYKKLFGQWGIQMTTLKQCRQKVLILVYRKEALAGQLNQKEVDEFLRAQGYSQCVTLEEKVMKLKERMSDRSTFPHEIGLFLGYPLDDVVGFMKNNGRECKLNGYWKVYSNVEQARELFEQFTQCRNQLSSRIENGVSIEQILHGTYWGKPGERENRKWERQQ</sequence>
<dbReference type="InterPro" id="IPR024523">
    <property type="entry name" value="DUF3793"/>
</dbReference>
<reference evidence="1" key="2">
    <citation type="submission" date="2021-04" db="EMBL/GenBank/DDBJ databases">
        <authorList>
            <person name="Liu J."/>
        </authorList>
    </citation>
    <scope>NUCLEOTIDE SEQUENCE</scope>
    <source>
        <strain evidence="1">BAD-6</strain>
    </source>
</reference>
<gene>
    <name evidence="1" type="ORF">KCX82_20180</name>
</gene>
<dbReference type="AlphaFoldDB" id="A0A8J7W3H2"/>
<dbReference type="Pfam" id="PF12672">
    <property type="entry name" value="DUF3793"/>
    <property type="match status" value="1"/>
</dbReference>
<proteinExistence type="predicted"/>
<evidence type="ECO:0000313" key="2">
    <source>
        <dbReference type="Proteomes" id="UP000675664"/>
    </source>
</evidence>
<reference evidence="1" key="1">
    <citation type="submission" date="2021-04" db="EMBL/GenBank/DDBJ databases">
        <title>Sinoanaerobacter chloroacetimidivorans sp. nov., an obligate anaerobic bacterium isolated from anaerobic sludge.</title>
        <authorList>
            <person name="Bao Y."/>
        </authorList>
    </citation>
    <scope>NUCLEOTIDE SEQUENCE</scope>
    <source>
        <strain evidence="1">BAD-6</strain>
    </source>
</reference>
<protein>
    <submittedName>
        <fullName evidence="1">DUF3793 family protein</fullName>
    </submittedName>
</protein>
<keyword evidence="2" id="KW-1185">Reference proteome</keyword>
<dbReference type="EMBL" id="JAGSND010000022">
    <property type="protein sequence ID" value="MBR0600207.1"/>
    <property type="molecule type" value="Genomic_DNA"/>
</dbReference>
<accession>A0A8J7W3H2</accession>
<comment type="caution">
    <text evidence="1">The sequence shown here is derived from an EMBL/GenBank/DDBJ whole genome shotgun (WGS) entry which is preliminary data.</text>
</comment>
<dbReference type="RefSeq" id="WP_227020321.1">
    <property type="nucleotide sequence ID" value="NZ_JAGSND010000022.1"/>
</dbReference>
<evidence type="ECO:0000313" key="1">
    <source>
        <dbReference type="EMBL" id="MBR0600207.1"/>
    </source>
</evidence>
<organism evidence="1 2">
    <name type="scientific">Sinanaerobacter chloroacetimidivorans</name>
    <dbReference type="NCBI Taxonomy" id="2818044"/>
    <lineage>
        <taxon>Bacteria</taxon>
        <taxon>Bacillati</taxon>
        <taxon>Bacillota</taxon>
        <taxon>Clostridia</taxon>
        <taxon>Peptostreptococcales</taxon>
        <taxon>Anaerovoracaceae</taxon>
        <taxon>Sinanaerobacter</taxon>
    </lineage>
</organism>
<name>A0A8J7W3H2_9FIRM</name>
<dbReference type="Proteomes" id="UP000675664">
    <property type="component" value="Unassembled WGS sequence"/>
</dbReference>